<reference evidence="2" key="1">
    <citation type="submission" date="2005-09" db="EMBL/GenBank/DDBJ databases">
        <authorList>
            <person name="Mural R.J."/>
            <person name="Li P.W."/>
            <person name="Adams M.D."/>
            <person name="Amanatides P.G."/>
            <person name="Baden-Tillson H."/>
            <person name="Barnstead M."/>
            <person name="Chin S.H."/>
            <person name="Dew I."/>
            <person name="Evans C.A."/>
            <person name="Ferriera S."/>
            <person name="Flanigan M."/>
            <person name="Fosler C."/>
            <person name="Glodek A."/>
            <person name="Gu Z."/>
            <person name="Holt R.A."/>
            <person name="Jennings D."/>
            <person name="Kraft C.L."/>
            <person name="Lu F."/>
            <person name="Nguyen T."/>
            <person name="Nusskern D.R."/>
            <person name="Pfannkoch C.M."/>
            <person name="Sitter C."/>
            <person name="Sutton G.G."/>
            <person name="Venter J.C."/>
            <person name="Wang Z."/>
            <person name="Woodage T."/>
            <person name="Zheng X.H."/>
            <person name="Zhong F."/>
        </authorList>
    </citation>
    <scope>NUCLEOTIDE SEQUENCE [LARGE SCALE GENOMIC DNA]</scope>
    <source>
        <strain>BN</strain>
        <strain evidence="2">Sprague-Dawley</strain>
    </source>
</reference>
<protein>
    <submittedName>
        <fullName evidence="1">RCG63372</fullName>
    </submittedName>
</protein>
<gene>
    <name evidence="1" type="ORF">rCG_63372</name>
</gene>
<organism evidence="1 2">
    <name type="scientific">Rattus norvegicus</name>
    <name type="common">Rat</name>
    <dbReference type="NCBI Taxonomy" id="10116"/>
    <lineage>
        <taxon>Eukaryota</taxon>
        <taxon>Metazoa</taxon>
        <taxon>Chordata</taxon>
        <taxon>Craniata</taxon>
        <taxon>Vertebrata</taxon>
        <taxon>Euteleostomi</taxon>
        <taxon>Mammalia</taxon>
        <taxon>Eutheria</taxon>
        <taxon>Euarchontoglires</taxon>
        <taxon>Glires</taxon>
        <taxon>Rodentia</taxon>
        <taxon>Myomorpha</taxon>
        <taxon>Muroidea</taxon>
        <taxon>Muridae</taxon>
        <taxon>Murinae</taxon>
        <taxon>Rattus</taxon>
    </lineage>
</organism>
<name>A6K606_RAT</name>
<proteinExistence type="predicted"/>
<dbReference type="AlphaFoldDB" id="A6K606"/>
<dbReference type="Proteomes" id="UP000234681">
    <property type="component" value="Chromosome 14"/>
</dbReference>
<sequence>MWRETQQRTSGVSDSLLLTHADSAEAWLLQPSLLLSQLY</sequence>
<accession>A6K606</accession>
<dbReference type="EMBL" id="CH474022">
    <property type="protein sequence ID" value="EDL99576.1"/>
    <property type="molecule type" value="Genomic_DNA"/>
</dbReference>
<evidence type="ECO:0000313" key="2">
    <source>
        <dbReference type="Proteomes" id="UP000234681"/>
    </source>
</evidence>
<evidence type="ECO:0000313" key="1">
    <source>
        <dbReference type="EMBL" id="EDL99576.1"/>
    </source>
</evidence>